<evidence type="ECO:0000313" key="3">
    <source>
        <dbReference type="EMBL" id="KAK8897468.1"/>
    </source>
</evidence>
<gene>
    <name evidence="3" type="ORF">M9Y10_015420</name>
</gene>
<dbReference type="SMART" id="SM00671">
    <property type="entry name" value="SEL1"/>
    <property type="match status" value="2"/>
</dbReference>
<dbReference type="InterPro" id="IPR050767">
    <property type="entry name" value="Sel1_AlgK"/>
</dbReference>
<dbReference type="Proteomes" id="UP001470230">
    <property type="component" value="Unassembled WGS sequence"/>
</dbReference>
<proteinExistence type="inferred from homology"/>
<feature type="transmembrane region" description="Helical" evidence="2">
    <location>
        <begin position="74"/>
        <end position="93"/>
    </location>
</feature>
<dbReference type="InterPro" id="IPR011990">
    <property type="entry name" value="TPR-like_helical_dom_sf"/>
</dbReference>
<reference evidence="3 4" key="1">
    <citation type="submission" date="2024-04" db="EMBL/GenBank/DDBJ databases">
        <title>Tritrichomonas musculus Genome.</title>
        <authorList>
            <person name="Alves-Ferreira E."/>
            <person name="Grigg M."/>
            <person name="Lorenzi H."/>
            <person name="Galac M."/>
        </authorList>
    </citation>
    <scope>NUCLEOTIDE SEQUENCE [LARGE SCALE GENOMIC DNA]</scope>
    <source>
        <strain evidence="3 4">EAF2021</strain>
    </source>
</reference>
<dbReference type="Pfam" id="PF08238">
    <property type="entry name" value="Sel1"/>
    <property type="match status" value="2"/>
</dbReference>
<keyword evidence="4" id="KW-1185">Reference proteome</keyword>
<name>A0ABR2L344_9EUKA</name>
<evidence type="ECO:0000313" key="4">
    <source>
        <dbReference type="Proteomes" id="UP001470230"/>
    </source>
</evidence>
<dbReference type="PANTHER" id="PTHR11102">
    <property type="entry name" value="SEL-1-LIKE PROTEIN"/>
    <property type="match status" value="1"/>
</dbReference>
<keyword evidence="2" id="KW-0472">Membrane</keyword>
<keyword evidence="2" id="KW-1133">Transmembrane helix</keyword>
<dbReference type="InterPro" id="IPR006597">
    <property type="entry name" value="Sel1-like"/>
</dbReference>
<dbReference type="Gene3D" id="1.25.40.10">
    <property type="entry name" value="Tetratricopeptide repeat domain"/>
    <property type="match status" value="1"/>
</dbReference>
<accession>A0ABR2L344</accession>
<dbReference type="SUPFAM" id="SSF81901">
    <property type="entry name" value="HCP-like"/>
    <property type="match status" value="1"/>
</dbReference>
<keyword evidence="2" id="KW-0812">Transmembrane</keyword>
<evidence type="ECO:0000256" key="1">
    <source>
        <dbReference type="ARBA" id="ARBA00038101"/>
    </source>
</evidence>
<protein>
    <submittedName>
        <fullName evidence="3">Uncharacterized protein</fullName>
    </submittedName>
</protein>
<sequence>MAQFNLGYIYYCGLFVLRNIDKAIYYLSLAAKQYQSDAQFYLGSIYYEGLYVTHDIEKAIHYFKEASCFNHVCLSFNFLSGFFSMFEIIFRALSKKL</sequence>
<dbReference type="PANTHER" id="PTHR11102:SF147">
    <property type="entry name" value="SEL1L ADAPTOR SUBUNIT OF ERAD E3 UBIQUITIN LIGASE"/>
    <property type="match status" value="1"/>
</dbReference>
<evidence type="ECO:0000256" key="2">
    <source>
        <dbReference type="SAM" id="Phobius"/>
    </source>
</evidence>
<comment type="caution">
    <text evidence="3">The sequence shown here is derived from an EMBL/GenBank/DDBJ whole genome shotgun (WGS) entry which is preliminary data.</text>
</comment>
<dbReference type="EMBL" id="JAPFFF010000002">
    <property type="protein sequence ID" value="KAK8897468.1"/>
    <property type="molecule type" value="Genomic_DNA"/>
</dbReference>
<comment type="similarity">
    <text evidence="1">Belongs to the sel-1 family.</text>
</comment>
<organism evidence="3 4">
    <name type="scientific">Tritrichomonas musculus</name>
    <dbReference type="NCBI Taxonomy" id="1915356"/>
    <lineage>
        <taxon>Eukaryota</taxon>
        <taxon>Metamonada</taxon>
        <taxon>Parabasalia</taxon>
        <taxon>Tritrichomonadida</taxon>
        <taxon>Tritrichomonadidae</taxon>
        <taxon>Tritrichomonas</taxon>
    </lineage>
</organism>